<organism evidence="2 3">
    <name type="scientific">Jiella pelagia</name>
    <dbReference type="NCBI Taxonomy" id="2986949"/>
    <lineage>
        <taxon>Bacteria</taxon>
        <taxon>Pseudomonadati</taxon>
        <taxon>Pseudomonadota</taxon>
        <taxon>Alphaproteobacteria</taxon>
        <taxon>Hyphomicrobiales</taxon>
        <taxon>Aurantimonadaceae</taxon>
        <taxon>Jiella</taxon>
    </lineage>
</organism>
<dbReference type="Proteomes" id="UP001164020">
    <property type="component" value="Chromosome"/>
</dbReference>
<dbReference type="Pfam" id="PF01402">
    <property type="entry name" value="RHH_1"/>
    <property type="match status" value="1"/>
</dbReference>
<accession>A0ABY7BUU1</accession>
<sequence length="86" mass="9602">MVKSELSDPITLRVPKDILQSVEDIADTSERTRSWVIVRALRLYLAGEGSEILAIRRGRQQIADGQSHDLDEVMRELESIVAGRAA</sequence>
<dbReference type="InterPro" id="IPR013321">
    <property type="entry name" value="Arc_rbn_hlx_hlx"/>
</dbReference>
<proteinExistence type="predicted"/>
<evidence type="ECO:0000313" key="3">
    <source>
        <dbReference type="Proteomes" id="UP001164020"/>
    </source>
</evidence>
<evidence type="ECO:0000313" key="2">
    <source>
        <dbReference type="EMBL" id="WAP67092.1"/>
    </source>
</evidence>
<dbReference type="Gene3D" id="1.10.1220.10">
    <property type="entry name" value="Met repressor-like"/>
    <property type="match status" value="1"/>
</dbReference>
<evidence type="ECO:0000259" key="1">
    <source>
        <dbReference type="Pfam" id="PF01402"/>
    </source>
</evidence>
<gene>
    <name evidence="2" type="ORF">OH818_15895</name>
</gene>
<dbReference type="InterPro" id="IPR010985">
    <property type="entry name" value="Ribbon_hlx_hlx"/>
</dbReference>
<dbReference type="EMBL" id="CP114029">
    <property type="protein sequence ID" value="WAP67092.1"/>
    <property type="molecule type" value="Genomic_DNA"/>
</dbReference>
<feature type="domain" description="Ribbon-helix-helix protein CopG" evidence="1">
    <location>
        <begin position="10"/>
        <end position="46"/>
    </location>
</feature>
<protein>
    <submittedName>
        <fullName evidence="2">Ribbon-helix-helix protein, CopG family</fullName>
    </submittedName>
</protein>
<dbReference type="RefSeq" id="WP_268879540.1">
    <property type="nucleotide sequence ID" value="NZ_CP114029.1"/>
</dbReference>
<keyword evidence="3" id="KW-1185">Reference proteome</keyword>
<reference evidence="2" key="1">
    <citation type="submission" date="2022-12" db="EMBL/GenBank/DDBJ databases">
        <title>Jiella pelagia sp. nov., isolated from phosphonate enriched culture of Northwest Pacific surface seawater.</title>
        <authorList>
            <person name="Shin D.Y."/>
            <person name="Hwang C.Y."/>
        </authorList>
    </citation>
    <scope>NUCLEOTIDE SEQUENCE</scope>
    <source>
        <strain evidence="2">HL-NP1</strain>
    </source>
</reference>
<name>A0ABY7BUU1_9HYPH</name>
<dbReference type="SUPFAM" id="SSF47598">
    <property type="entry name" value="Ribbon-helix-helix"/>
    <property type="match status" value="1"/>
</dbReference>
<dbReference type="InterPro" id="IPR002145">
    <property type="entry name" value="CopG"/>
</dbReference>